<keyword evidence="1" id="KW-0812">Transmembrane</keyword>
<comment type="caution">
    <text evidence="3">The sequence shown here is derived from an EMBL/GenBank/DDBJ whole genome shotgun (WGS) entry which is preliminary data.</text>
</comment>
<evidence type="ECO:0000313" key="3">
    <source>
        <dbReference type="EMBL" id="KAJ8982677.1"/>
    </source>
</evidence>
<keyword evidence="1" id="KW-0472">Membrane</keyword>
<evidence type="ECO:0000256" key="1">
    <source>
        <dbReference type="SAM" id="Phobius"/>
    </source>
</evidence>
<dbReference type="InterPro" id="IPR058698">
    <property type="entry name" value="CUB_metazoa"/>
</dbReference>
<sequence>MRERYMAPQIQIGRVHCTHLCEFFLGLLVALVLFRLDFDDLNIAGPEPLNHICKYDQFIISGGGPAPSICGNNIGNHIYVDAGSGTTNPVILSVVTSGPTYERSWKIRILQIPCSANYKAEEGCSQYFTGVAGQILSFNYDPESGAQLSNQDYSICIRAERNFCGVHYSQCSDPGAENNRSQSFTLSGNSNNRVAAMIGSTGSSNFCQADYLIIPMATNVGRPVTGPLSSVDRICGGVLSADVTLTPTTVRTLVEMVWIIDSDSVLRTSSRDSNNGVYADSSCRPISVLRGIAERDNYFEVDKLKQPCDGLCRLGAVNYIVTENLWGYRKP</sequence>
<dbReference type="PANTHER" id="PTHR33236:SF6">
    <property type="entry name" value="CUB DOMAIN-CONTAINING PROTEIN"/>
    <property type="match status" value="1"/>
</dbReference>
<gene>
    <name evidence="3" type="ORF">NQ317_017667</name>
</gene>
<evidence type="ECO:0000313" key="4">
    <source>
        <dbReference type="Proteomes" id="UP001162164"/>
    </source>
</evidence>
<keyword evidence="1" id="KW-1133">Transmembrane helix</keyword>
<accession>A0ABQ9JXU6</accession>
<feature type="domain" description="CUB" evidence="2">
    <location>
        <begin position="122"/>
        <end position="255"/>
    </location>
</feature>
<dbReference type="Proteomes" id="UP001162164">
    <property type="component" value="Unassembled WGS sequence"/>
</dbReference>
<dbReference type="EMBL" id="JAPWTJ010000113">
    <property type="protein sequence ID" value="KAJ8982677.1"/>
    <property type="molecule type" value="Genomic_DNA"/>
</dbReference>
<protein>
    <recommendedName>
        <fullName evidence="2">CUB domain-containing protein</fullName>
    </recommendedName>
</protein>
<dbReference type="Pfam" id="PF26080">
    <property type="entry name" value="CUB_animal"/>
    <property type="match status" value="1"/>
</dbReference>
<evidence type="ECO:0000259" key="2">
    <source>
        <dbReference type="Pfam" id="PF26080"/>
    </source>
</evidence>
<dbReference type="PANTHER" id="PTHR33236">
    <property type="entry name" value="INTRAFLAGELLAR TRANSPORT PROTEIN 122 FAMILY PROTEIN-RELATED"/>
    <property type="match status" value="1"/>
</dbReference>
<reference evidence="3" key="1">
    <citation type="journal article" date="2023" name="Insect Mol. Biol.">
        <title>Genome sequencing provides insights into the evolution of gene families encoding plant cell wall-degrading enzymes in longhorned beetles.</title>
        <authorList>
            <person name="Shin N.R."/>
            <person name="Okamura Y."/>
            <person name="Kirsch R."/>
            <person name="Pauchet Y."/>
        </authorList>
    </citation>
    <scope>NUCLEOTIDE SEQUENCE</scope>
    <source>
        <strain evidence="3">MMC_N1</strain>
    </source>
</reference>
<feature type="transmembrane region" description="Helical" evidence="1">
    <location>
        <begin position="12"/>
        <end position="34"/>
    </location>
</feature>
<organism evidence="3 4">
    <name type="scientific">Molorchus minor</name>
    <dbReference type="NCBI Taxonomy" id="1323400"/>
    <lineage>
        <taxon>Eukaryota</taxon>
        <taxon>Metazoa</taxon>
        <taxon>Ecdysozoa</taxon>
        <taxon>Arthropoda</taxon>
        <taxon>Hexapoda</taxon>
        <taxon>Insecta</taxon>
        <taxon>Pterygota</taxon>
        <taxon>Neoptera</taxon>
        <taxon>Endopterygota</taxon>
        <taxon>Coleoptera</taxon>
        <taxon>Polyphaga</taxon>
        <taxon>Cucujiformia</taxon>
        <taxon>Chrysomeloidea</taxon>
        <taxon>Cerambycidae</taxon>
        <taxon>Lamiinae</taxon>
        <taxon>Monochamini</taxon>
        <taxon>Molorchus</taxon>
    </lineage>
</organism>
<proteinExistence type="predicted"/>
<name>A0ABQ9JXU6_9CUCU</name>
<keyword evidence="4" id="KW-1185">Reference proteome</keyword>